<name>A0A917PEV7_9MICO</name>
<dbReference type="Gene3D" id="3.90.226.10">
    <property type="entry name" value="2-enoyl-CoA Hydratase, Chain A, domain 1"/>
    <property type="match status" value="1"/>
</dbReference>
<accession>A0A917PEV7</accession>
<dbReference type="RefSeq" id="WP_229662111.1">
    <property type="nucleotide sequence ID" value="NZ_BAABFW010000009.1"/>
</dbReference>
<dbReference type="EMBL" id="BMMD01000003">
    <property type="protein sequence ID" value="GGJ73643.1"/>
    <property type="molecule type" value="Genomic_DNA"/>
</dbReference>
<dbReference type="Pfam" id="PF00378">
    <property type="entry name" value="ECH_1"/>
    <property type="match status" value="1"/>
</dbReference>
<dbReference type="GO" id="GO:0003824">
    <property type="term" value="F:catalytic activity"/>
    <property type="evidence" value="ECO:0007669"/>
    <property type="project" value="InterPro"/>
</dbReference>
<evidence type="ECO:0000256" key="1">
    <source>
        <dbReference type="RuleBase" id="RU003707"/>
    </source>
</evidence>
<proteinExistence type="inferred from homology"/>
<dbReference type="PROSITE" id="PS00166">
    <property type="entry name" value="ENOYL_COA_HYDRATASE"/>
    <property type="match status" value="1"/>
</dbReference>
<organism evidence="3 4">
    <name type="scientific">Agromyces bauzanensis</name>
    <dbReference type="NCBI Taxonomy" id="1308924"/>
    <lineage>
        <taxon>Bacteria</taxon>
        <taxon>Bacillati</taxon>
        <taxon>Actinomycetota</taxon>
        <taxon>Actinomycetes</taxon>
        <taxon>Micrococcales</taxon>
        <taxon>Microbacteriaceae</taxon>
        <taxon>Agromyces</taxon>
    </lineage>
</organism>
<feature type="region of interest" description="Disordered" evidence="2">
    <location>
        <begin position="172"/>
        <end position="198"/>
    </location>
</feature>
<dbReference type="SUPFAM" id="SSF52096">
    <property type="entry name" value="ClpP/crotonase"/>
    <property type="match status" value="1"/>
</dbReference>
<comment type="similarity">
    <text evidence="1">Belongs to the enoyl-CoA hydratase/isomerase family.</text>
</comment>
<dbReference type="Gene3D" id="3.40.50.980">
    <property type="match status" value="1"/>
</dbReference>
<comment type="caution">
    <text evidence="3">The sequence shown here is derived from an EMBL/GenBank/DDBJ whole genome shotgun (WGS) entry which is preliminary data.</text>
</comment>
<evidence type="ECO:0000313" key="4">
    <source>
        <dbReference type="Proteomes" id="UP000636956"/>
    </source>
</evidence>
<reference evidence="3" key="1">
    <citation type="journal article" date="2014" name="Int. J. Syst. Evol. Microbiol.">
        <title>Complete genome sequence of Corynebacterium casei LMG S-19264T (=DSM 44701T), isolated from a smear-ripened cheese.</title>
        <authorList>
            <consortium name="US DOE Joint Genome Institute (JGI-PGF)"/>
            <person name="Walter F."/>
            <person name="Albersmeier A."/>
            <person name="Kalinowski J."/>
            <person name="Ruckert C."/>
        </authorList>
    </citation>
    <scope>NUCLEOTIDE SEQUENCE</scope>
    <source>
        <strain evidence="3">CGMCC 1.8984</strain>
    </source>
</reference>
<dbReference type="AlphaFoldDB" id="A0A917PEV7"/>
<gene>
    <name evidence="3" type="ORF">GCM10011372_09580</name>
</gene>
<dbReference type="InterPro" id="IPR018376">
    <property type="entry name" value="Enoyl-CoA_hyd/isom_CS"/>
</dbReference>
<dbReference type="SUPFAM" id="SSF56801">
    <property type="entry name" value="Acetyl-CoA synthetase-like"/>
    <property type="match status" value="1"/>
</dbReference>
<protein>
    <submittedName>
        <fullName evidence="3">Uncharacterized protein</fullName>
    </submittedName>
</protein>
<keyword evidence="4" id="KW-1185">Reference proteome</keyword>
<evidence type="ECO:0000313" key="3">
    <source>
        <dbReference type="EMBL" id="GGJ73643.1"/>
    </source>
</evidence>
<feature type="region of interest" description="Disordered" evidence="2">
    <location>
        <begin position="73"/>
        <end position="100"/>
    </location>
</feature>
<dbReference type="CDD" id="cd06558">
    <property type="entry name" value="crotonase-like"/>
    <property type="match status" value="1"/>
</dbReference>
<reference evidence="3" key="2">
    <citation type="submission" date="2020-09" db="EMBL/GenBank/DDBJ databases">
        <authorList>
            <person name="Sun Q."/>
            <person name="Zhou Y."/>
        </authorList>
    </citation>
    <scope>NUCLEOTIDE SEQUENCE</scope>
    <source>
        <strain evidence="3">CGMCC 1.8984</strain>
    </source>
</reference>
<sequence length="224" mass="23359">MTYAVLDARVNQLARELSSRGLAKGDRLLLLSGNSDAFDCSTADAGMLKPGADGTHGLPAGYAIPAGTILGTRSGRSSVADTPSRLGARPTAGTPRTSQTVRVSVQGPVATLDLNPDRLGDAVVEFDAVIPALGDLPQPVIAKVRGAAVGAGRNLALACDFVVADQTARFTQPASPGLPRHAPGTCSTKHGPQPCPKRWTARRHPGRRCLRARVPARPEHLPYP</sequence>
<evidence type="ECO:0000256" key="2">
    <source>
        <dbReference type="SAM" id="MobiDB-lite"/>
    </source>
</evidence>
<dbReference type="InterPro" id="IPR001753">
    <property type="entry name" value="Enoyl-CoA_hydra/iso"/>
</dbReference>
<dbReference type="Proteomes" id="UP000636956">
    <property type="component" value="Unassembled WGS sequence"/>
</dbReference>
<dbReference type="InterPro" id="IPR029045">
    <property type="entry name" value="ClpP/crotonase-like_dom_sf"/>
</dbReference>